<dbReference type="EMBL" id="CP036281">
    <property type="protein sequence ID" value="QDU79961.1"/>
    <property type="molecule type" value="Genomic_DNA"/>
</dbReference>
<accession>A0A518CL64</accession>
<feature type="transmembrane region" description="Helical" evidence="1">
    <location>
        <begin position="170"/>
        <end position="192"/>
    </location>
</feature>
<dbReference type="AlphaFoldDB" id="A0A518CL64"/>
<dbReference type="RefSeq" id="WP_144994975.1">
    <property type="nucleotide sequence ID" value="NZ_CP036281.1"/>
</dbReference>
<keyword evidence="1" id="KW-0812">Transmembrane</keyword>
<name>A0A518CL64_9PLAN</name>
<reference evidence="2 3" key="1">
    <citation type="submission" date="2019-02" db="EMBL/GenBank/DDBJ databases">
        <title>Deep-cultivation of Planctomycetes and their phenomic and genomic characterization uncovers novel biology.</title>
        <authorList>
            <person name="Wiegand S."/>
            <person name="Jogler M."/>
            <person name="Boedeker C."/>
            <person name="Pinto D."/>
            <person name="Vollmers J."/>
            <person name="Rivas-Marin E."/>
            <person name="Kohn T."/>
            <person name="Peeters S.H."/>
            <person name="Heuer A."/>
            <person name="Rast P."/>
            <person name="Oberbeckmann S."/>
            <person name="Bunk B."/>
            <person name="Jeske O."/>
            <person name="Meyerdierks A."/>
            <person name="Storesund J.E."/>
            <person name="Kallscheuer N."/>
            <person name="Luecker S."/>
            <person name="Lage O.M."/>
            <person name="Pohl T."/>
            <person name="Merkel B.J."/>
            <person name="Hornburger P."/>
            <person name="Mueller R.-W."/>
            <person name="Bruemmer F."/>
            <person name="Labrenz M."/>
            <person name="Spormann A.M."/>
            <person name="Op den Camp H."/>
            <person name="Overmann J."/>
            <person name="Amann R."/>
            <person name="Jetten M.S.M."/>
            <person name="Mascher T."/>
            <person name="Medema M.H."/>
            <person name="Devos D.P."/>
            <person name="Kaster A.-K."/>
            <person name="Ovreas L."/>
            <person name="Rohde M."/>
            <person name="Galperin M.Y."/>
            <person name="Jogler C."/>
        </authorList>
    </citation>
    <scope>NUCLEOTIDE SEQUENCE [LARGE SCALE GENOMIC DNA]</scope>
    <source>
        <strain evidence="2 3">Pla110</strain>
    </source>
</reference>
<dbReference type="Proteomes" id="UP000317178">
    <property type="component" value="Chromosome"/>
</dbReference>
<proteinExistence type="predicted"/>
<feature type="transmembrane region" description="Helical" evidence="1">
    <location>
        <begin position="31"/>
        <end position="54"/>
    </location>
</feature>
<evidence type="ECO:0000313" key="2">
    <source>
        <dbReference type="EMBL" id="QDU79961.1"/>
    </source>
</evidence>
<keyword evidence="1" id="KW-1133">Transmembrane helix</keyword>
<evidence type="ECO:0000313" key="3">
    <source>
        <dbReference type="Proteomes" id="UP000317178"/>
    </source>
</evidence>
<sequence length="272" mass="31376">MNRLSQYLLARWKIIPSPKDQFEPTISKARILVVAISLFAVGLGMFYLFVIWMIQGRQMLIYLFGEELSLEKVQDHVDIYFAGMITTLFLYKATTAFLLWCLIEWALKLFRNWLILAPDCNYKTPALLLFSFICIPVSVVFTPFVFWVLYINCIPDSSPSSQKNFFYSYVGWRCSLFSLCFLGLIYLAVGGFDRFETGLDFSPHYIFSLTGVVAVLLFSMAYCWSSMILEISRLQHEKYRESSMQSEEKCKSCGEPLTTDNSPCPMCGQRNT</sequence>
<dbReference type="KEGG" id="plon:Pla110_16830"/>
<evidence type="ECO:0000256" key="1">
    <source>
        <dbReference type="SAM" id="Phobius"/>
    </source>
</evidence>
<keyword evidence="3" id="KW-1185">Reference proteome</keyword>
<gene>
    <name evidence="2" type="ORF">Pla110_16830</name>
</gene>
<organism evidence="2 3">
    <name type="scientific">Polystyrenella longa</name>
    <dbReference type="NCBI Taxonomy" id="2528007"/>
    <lineage>
        <taxon>Bacteria</taxon>
        <taxon>Pseudomonadati</taxon>
        <taxon>Planctomycetota</taxon>
        <taxon>Planctomycetia</taxon>
        <taxon>Planctomycetales</taxon>
        <taxon>Planctomycetaceae</taxon>
        <taxon>Polystyrenella</taxon>
    </lineage>
</organism>
<feature type="transmembrane region" description="Helical" evidence="1">
    <location>
        <begin position="79"/>
        <end position="107"/>
    </location>
</feature>
<feature type="transmembrane region" description="Helical" evidence="1">
    <location>
        <begin position="127"/>
        <end position="150"/>
    </location>
</feature>
<protein>
    <submittedName>
        <fullName evidence="2">Uncharacterized protein</fullName>
    </submittedName>
</protein>
<keyword evidence="1" id="KW-0472">Membrane</keyword>
<feature type="transmembrane region" description="Helical" evidence="1">
    <location>
        <begin position="204"/>
        <end position="224"/>
    </location>
</feature>